<evidence type="ECO:0000259" key="1">
    <source>
        <dbReference type="Pfam" id="PF14344"/>
    </source>
</evidence>
<dbReference type="Pfam" id="PF14344">
    <property type="entry name" value="DUF4397"/>
    <property type="match status" value="3"/>
</dbReference>
<accession>A0ABV8QPA1</accession>
<feature type="domain" description="DUF4397" evidence="1">
    <location>
        <begin position="391"/>
        <end position="455"/>
    </location>
</feature>
<proteinExistence type="predicted"/>
<protein>
    <submittedName>
        <fullName evidence="2">DUF4397 domain-containing protein</fullName>
    </submittedName>
</protein>
<dbReference type="EMBL" id="JBHSDI010000061">
    <property type="protein sequence ID" value="MFC4260884.1"/>
    <property type="molecule type" value="Genomic_DNA"/>
</dbReference>
<dbReference type="InterPro" id="IPR025510">
    <property type="entry name" value="DUF4397"/>
</dbReference>
<sequence>MNRLLAVPVVLAGALTLAGCNDSSSSSDDDRGPQSQVRIIHASPDAPPVNILVDGSAAVEGADYKDVALLTPAPGDYDITVEGILPGGNATVIGPAAFTFEENVRYNVVAVNNVASIEPLVFTDDNPDFSSTDQVRVRIGHLAPNAPDVDVYVTAAGEGDDLSTIDPLLPAVAFKDVADAVEVPAGDYRIQITAAGADTAVFDSGDVPLPAGADLFVGAVTNTGANASATGASPVSLIVVNGGEVSELYDADQGAGVRVVHNSADAPAVDILVDDMATPLTNLTYGDVAPFDTLDDYAVLPAGVTNLKVAASADNSVVPIDADVDLANGQGYSVLAVGLLSDSNFPIEALVLEDSVRSIATQASLRLVHGSTAAGNVDIYLLPGSQTEIGNSEPTLADVPFKAVTDYLPVPDGTYNVLITPTGTGTVAIRAEGITLNSGGVYTAIARDAKAGAMAPLDSFGLILLDDFN</sequence>
<feature type="domain" description="DUF4397" evidence="1">
    <location>
        <begin position="35"/>
        <end position="152"/>
    </location>
</feature>
<comment type="caution">
    <text evidence="2">The sequence shown here is derived from an EMBL/GenBank/DDBJ whole genome shotgun (WGS) entry which is preliminary data.</text>
</comment>
<gene>
    <name evidence="2" type="ORF">ACFOZ5_17840</name>
</gene>
<evidence type="ECO:0000313" key="2">
    <source>
        <dbReference type="EMBL" id="MFC4260884.1"/>
    </source>
</evidence>
<dbReference type="RefSeq" id="WP_379889855.1">
    <property type="nucleotide sequence ID" value="NZ_JBHSDI010000061.1"/>
</dbReference>
<organism evidence="2 3">
    <name type="scientific">Marinobacter lacisalsi</name>
    <dbReference type="NCBI Taxonomy" id="475979"/>
    <lineage>
        <taxon>Bacteria</taxon>
        <taxon>Pseudomonadati</taxon>
        <taxon>Pseudomonadota</taxon>
        <taxon>Gammaproteobacteria</taxon>
        <taxon>Pseudomonadales</taxon>
        <taxon>Marinobacteraceae</taxon>
        <taxon>Marinobacter</taxon>
    </lineage>
</organism>
<name>A0ABV8QPA1_9GAMM</name>
<feature type="domain" description="DUF4397" evidence="1">
    <location>
        <begin position="255"/>
        <end position="380"/>
    </location>
</feature>
<dbReference type="Proteomes" id="UP001595798">
    <property type="component" value="Unassembled WGS sequence"/>
</dbReference>
<reference evidence="3" key="1">
    <citation type="journal article" date="2019" name="Int. J. Syst. Evol. Microbiol.">
        <title>The Global Catalogue of Microorganisms (GCM) 10K type strain sequencing project: providing services to taxonomists for standard genome sequencing and annotation.</title>
        <authorList>
            <consortium name="The Broad Institute Genomics Platform"/>
            <consortium name="The Broad Institute Genome Sequencing Center for Infectious Disease"/>
            <person name="Wu L."/>
            <person name="Ma J."/>
        </authorList>
    </citation>
    <scope>NUCLEOTIDE SEQUENCE [LARGE SCALE GENOMIC DNA]</scope>
    <source>
        <strain evidence="3">CECT 7297</strain>
    </source>
</reference>
<evidence type="ECO:0000313" key="3">
    <source>
        <dbReference type="Proteomes" id="UP001595798"/>
    </source>
</evidence>
<dbReference type="PROSITE" id="PS51257">
    <property type="entry name" value="PROKAR_LIPOPROTEIN"/>
    <property type="match status" value="1"/>
</dbReference>
<keyword evidence="3" id="KW-1185">Reference proteome</keyword>